<keyword evidence="5" id="KW-1185">Reference proteome</keyword>
<dbReference type="KEGG" id="kvl:KVU_2023"/>
<dbReference type="OrthoDB" id="9792858at2"/>
<dbReference type="Gene3D" id="3.30.450.40">
    <property type="match status" value="1"/>
</dbReference>
<evidence type="ECO:0000256" key="1">
    <source>
        <dbReference type="ARBA" id="ARBA00008898"/>
    </source>
</evidence>
<dbReference type="Gene3D" id="2.30.110.10">
    <property type="entry name" value="Electron Transport, Fmn-binding Protein, Chain A"/>
    <property type="match status" value="1"/>
</dbReference>
<dbReference type="AlphaFoldDB" id="F9Y4X8"/>
<dbReference type="PATRIC" id="fig|759362.5.peg.2094"/>
<dbReference type="InterPro" id="IPR012349">
    <property type="entry name" value="Split_barrel_FMN-bd"/>
</dbReference>
<evidence type="ECO:0000256" key="2">
    <source>
        <dbReference type="ARBA" id="ARBA00023002"/>
    </source>
</evidence>
<comment type="similarity">
    <text evidence="1">Belongs to the non-flavoprotein flavin reductase family.</text>
</comment>
<sequence length="392" mass="42590">MSDATPAPWDDKHFRRVMGHYPTGVVLVTALDQQGEPIGMVVGSFTSVSLEPPLVAYMPMKNSGTYARMQHADRLVFNVISADDTDLCRRFASRAVTDKWAGVAWHPSRNGLPILDGAVAWIEGRVDRVIDAGDHDLVFVAVEDLDAPHDTMPLLFFQGGYGRFSPRSLVMRPGQDLFAPLRLAERARPYMEALGEETGFEVGLMGQIDHELVLLASAAAPDTDTLPQLLGNRLPFVPPSGQLFVAWRDQAGVDDWLARAPTPLDDALRQSLTDSLARVRDRGYSVLLESAHHPAIDRDAAALSQDRLTPAGHRRLLGAIAALADRYEPATIPADERIRVISAPVRDGAGRVVAALQLRSLPLGITDAALATLVDKLKSTAQRLGEKAIAPE</sequence>
<dbReference type="eggNOG" id="COG1853">
    <property type="taxonomic scope" value="Bacteria"/>
</dbReference>
<dbReference type="SUPFAM" id="SSF50475">
    <property type="entry name" value="FMN-binding split barrel"/>
    <property type="match status" value="1"/>
</dbReference>
<evidence type="ECO:0000313" key="5">
    <source>
        <dbReference type="Proteomes" id="UP000000692"/>
    </source>
</evidence>
<dbReference type="SMART" id="SM00903">
    <property type="entry name" value="Flavin_Reduct"/>
    <property type="match status" value="1"/>
</dbReference>
<dbReference type="RefSeq" id="WP_013385236.1">
    <property type="nucleotide sequence ID" value="NC_017384.1"/>
</dbReference>
<dbReference type="InterPro" id="IPR029016">
    <property type="entry name" value="GAF-like_dom_sf"/>
</dbReference>
<dbReference type="Proteomes" id="UP000000692">
    <property type="component" value="Chromosome"/>
</dbReference>
<proteinExistence type="inferred from homology"/>
<feature type="domain" description="IclR-ED" evidence="3">
    <location>
        <begin position="169"/>
        <end position="390"/>
    </location>
</feature>
<dbReference type="InterPro" id="IPR014757">
    <property type="entry name" value="Tscrpt_reg_IclR_C"/>
</dbReference>
<dbReference type="InterPro" id="IPR002563">
    <property type="entry name" value="Flavin_Rdtase-like_dom"/>
</dbReference>
<dbReference type="eggNOG" id="COG1414">
    <property type="taxonomic scope" value="Bacteria"/>
</dbReference>
<organism evidence="4 5">
    <name type="scientific">Ketogulonicigenium vulgare (strain WSH-001)</name>
    <dbReference type="NCBI Taxonomy" id="759362"/>
    <lineage>
        <taxon>Bacteria</taxon>
        <taxon>Pseudomonadati</taxon>
        <taxon>Pseudomonadota</taxon>
        <taxon>Alphaproteobacteria</taxon>
        <taxon>Rhodobacterales</taxon>
        <taxon>Roseobacteraceae</taxon>
        <taxon>Ketogulonicigenium</taxon>
    </lineage>
</organism>
<reference evidence="4 5" key="1">
    <citation type="journal article" date="2011" name="J. Bacteriol.">
        <title>Complete genome sequence of the industrial strain Ketogulonicigenium vulgare WSH-001.</title>
        <authorList>
            <person name="Liu L."/>
            <person name="Li Y."/>
            <person name="Zhang J."/>
            <person name="Zhou Z."/>
            <person name="Liu J."/>
            <person name="Li X."/>
            <person name="Zhou J."/>
            <person name="Du G."/>
            <person name="Wang L."/>
            <person name="Chen J."/>
        </authorList>
    </citation>
    <scope>NUCLEOTIDE SEQUENCE [LARGE SCALE GENOMIC DNA]</scope>
    <source>
        <strain evidence="4 5">WSH-001</strain>
    </source>
</reference>
<name>F9Y4X8_KETVW</name>
<dbReference type="PANTHER" id="PTHR30466:SF11">
    <property type="entry name" value="FLAVIN-DEPENDENT MONOOXYGENASE, REDUCTASE SUBUNIT HSAB"/>
    <property type="match status" value="1"/>
</dbReference>
<dbReference type="EMBL" id="CP002018">
    <property type="protein sequence ID" value="AEM41862.1"/>
    <property type="molecule type" value="Genomic_DNA"/>
</dbReference>
<dbReference type="GO" id="GO:0042602">
    <property type="term" value="F:riboflavin reductase (NADPH) activity"/>
    <property type="evidence" value="ECO:0007669"/>
    <property type="project" value="TreeGrafter"/>
</dbReference>
<dbReference type="GO" id="GO:0010181">
    <property type="term" value="F:FMN binding"/>
    <property type="evidence" value="ECO:0007669"/>
    <property type="project" value="InterPro"/>
</dbReference>
<dbReference type="HOGENOM" id="CLU_701768_0_0_5"/>
<dbReference type="PANTHER" id="PTHR30466">
    <property type="entry name" value="FLAVIN REDUCTASE"/>
    <property type="match status" value="1"/>
</dbReference>
<gene>
    <name evidence="4" type="ordered locus">KVU_2023</name>
</gene>
<protein>
    <submittedName>
        <fullName evidence="4">FMN-binding flavin reductase domain protein</fullName>
    </submittedName>
</protein>
<dbReference type="Pfam" id="PF01613">
    <property type="entry name" value="Flavin_Reduct"/>
    <property type="match status" value="1"/>
</dbReference>
<dbReference type="InterPro" id="IPR050268">
    <property type="entry name" value="NADH-dep_flavin_reductase"/>
</dbReference>
<evidence type="ECO:0000313" key="4">
    <source>
        <dbReference type="EMBL" id="AEM41862.1"/>
    </source>
</evidence>
<dbReference type="SUPFAM" id="SSF55781">
    <property type="entry name" value="GAF domain-like"/>
    <property type="match status" value="1"/>
</dbReference>
<accession>F9Y4X8</accession>
<dbReference type="PROSITE" id="PS51078">
    <property type="entry name" value="ICLR_ED"/>
    <property type="match status" value="1"/>
</dbReference>
<evidence type="ECO:0000259" key="3">
    <source>
        <dbReference type="PROSITE" id="PS51078"/>
    </source>
</evidence>
<keyword evidence="2" id="KW-0560">Oxidoreductase</keyword>